<organism evidence="9 11">
    <name type="scientific">Adineta steineri</name>
    <dbReference type="NCBI Taxonomy" id="433720"/>
    <lineage>
        <taxon>Eukaryota</taxon>
        <taxon>Metazoa</taxon>
        <taxon>Spiralia</taxon>
        <taxon>Gnathifera</taxon>
        <taxon>Rotifera</taxon>
        <taxon>Eurotatoria</taxon>
        <taxon>Bdelloidea</taxon>
        <taxon>Adinetida</taxon>
        <taxon>Adinetidae</taxon>
        <taxon>Adineta</taxon>
    </lineage>
</organism>
<dbReference type="InterPro" id="IPR059049">
    <property type="entry name" value="TSEN34_N"/>
</dbReference>
<accession>A0A815S8E5</accession>
<evidence type="ECO:0000256" key="3">
    <source>
        <dbReference type="ARBA" id="ARBA00022694"/>
    </source>
</evidence>
<evidence type="ECO:0000256" key="5">
    <source>
        <dbReference type="ARBA" id="ARBA00034031"/>
    </source>
</evidence>
<gene>
    <name evidence="9" type="ORF">JYZ213_LOCUS42817</name>
    <name evidence="10" type="ORF">OKA104_LOCUS40118</name>
    <name evidence="8" type="ORF">VCS650_LOCUS35183</name>
</gene>
<comment type="similarity">
    <text evidence="1">Belongs to the tRNA-intron endonuclease family.</text>
</comment>
<evidence type="ECO:0000256" key="4">
    <source>
        <dbReference type="ARBA" id="ARBA00023239"/>
    </source>
</evidence>
<dbReference type="Proteomes" id="UP000663881">
    <property type="component" value="Unassembled WGS sequence"/>
</dbReference>
<evidence type="ECO:0000259" key="6">
    <source>
        <dbReference type="Pfam" id="PF01974"/>
    </source>
</evidence>
<evidence type="ECO:0000256" key="2">
    <source>
        <dbReference type="ARBA" id="ARBA00012573"/>
    </source>
</evidence>
<dbReference type="EC" id="4.6.1.16" evidence="2"/>
<name>A0A815S8E5_9BILA</name>
<feature type="domain" description="TSEN34 N-terminal" evidence="7">
    <location>
        <begin position="10"/>
        <end position="74"/>
    </location>
</feature>
<dbReference type="GO" id="GO:0005634">
    <property type="term" value="C:nucleus"/>
    <property type="evidence" value="ECO:0007669"/>
    <property type="project" value="UniProtKB-ARBA"/>
</dbReference>
<comment type="catalytic activity">
    <reaction evidence="5">
        <text>pretRNA = a 3'-half-tRNA molecule with a 5'-OH end + a 5'-half-tRNA molecule with a 2',3'-cyclic phosphate end + an intron with a 2',3'-cyclic phosphate and a 5'-hydroxyl terminus.</text>
        <dbReference type="EC" id="4.6.1.16"/>
    </reaction>
</comment>
<dbReference type="OrthoDB" id="48041at2759"/>
<dbReference type="Pfam" id="PF26577">
    <property type="entry name" value="TSEN34_N"/>
    <property type="match status" value="1"/>
</dbReference>
<dbReference type="EMBL" id="CAJNOG010002091">
    <property type="protein sequence ID" value="CAF1489092.1"/>
    <property type="molecule type" value="Genomic_DNA"/>
</dbReference>
<dbReference type="PANTHER" id="PTHR13070">
    <property type="entry name" value="TRNA-SPLICING ENDONUCLEASE SUBUNIT SEN34-RELATED"/>
    <property type="match status" value="1"/>
</dbReference>
<dbReference type="Proteomes" id="UP000663845">
    <property type="component" value="Unassembled WGS sequence"/>
</dbReference>
<dbReference type="Pfam" id="PF01974">
    <property type="entry name" value="tRNA_int_endo"/>
    <property type="match status" value="1"/>
</dbReference>
<sequence length="315" mass="36624">MSSQIRCYLFHNNDSGLIFNPHSIRTLRQQYRIIGSLTGNLPEYSHQNNQLGLPLQLSYEQCYLLSRKNIIHLYKIILPILDNQNDYFEYISQLENQYEKQKVQNGHEKINEILLNRQTILQTTNQQQTDLDQNHSFLQSLLQTNNAWINSSKSLDPNEQNILLNVIQQRLQQFTFDYMLIQLPLQSTRTNLSFQIINHEEFKQTLQPIQQLHSDIFCDLYEKNLFISNGHKFGGDYLVYFDDPSKSHSTFIIKCILNHQNQASSSSSSLIPLTHLIAQCRVAVNVNKIFVLATKTSSSSSSSQIQYLSMNWNGF</sequence>
<dbReference type="InterPro" id="IPR006677">
    <property type="entry name" value="tRNA_intron_Endonuc_cat-like"/>
</dbReference>
<evidence type="ECO:0000313" key="8">
    <source>
        <dbReference type="EMBL" id="CAF1376912.1"/>
    </source>
</evidence>
<dbReference type="SUPFAM" id="SSF53032">
    <property type="entry name" value="tRNA-intron endonuclease catalytic domain-like"/>
    <property type="match status" value="1"/>
</dbReference>
<evidence type="ECO:0000313" key="11">
    <source>
        <dbReference type="Proteomes" id="UP000663845"/>
    </source>
</evidence>
<reference evidence="9" key="1">
    <citation type="submission" date="2021-02" db="EMBL/GenBank/DDBJ databases">
        <authorList>
            <person name="Nowell W R."/>
        </authorList>
    </citation>
    <scope>NUCLEOTIDE SEQUENCE</scope>
</reference>
<dbReference type="GO" id="GO:0003676">
    <property type="term" value="F:nucleic acid binding"/>
    <property type="evidence" value="ECO:0007669"/>
    <property type="project" value="InterPro"/>
</dbReference>
<dbReference type="Proteomes" id="UP000663891">
    <property type="component" value="Unassembled WGS sequence"/>
</dbReference>
<keyword evidence="4" id="KW-0456">Lyase</keyword>
<dbReference type="Gene3D" id="3.40.1350.10">
    <property type="match status" value="1"/>
</dbReference>
<dbReference type="AlphaFoldDB" id="A0A815S8E5"/>
<keyword evidence="3" id="KW-0819">tRNA processing</keyword>
<evidence type="ECO:0000256" key="1">
    <source>
        <dbReference type="ARBA" id="ARBA00008078"/>
    </source>
</evidence>
<dbReference type="EMBL" id="CAJOAY010008371">
    <property type="protein sequence ID" value="CAF4185345.1"/>
    <property type="molecule type" value="Genomic_DNA"/>
</dbReference>
<dbReference type="EMBL" id="CAJNON010000781">
    <property type="protein sequence ID" value="CAF1376912.1"/>
    <property type="molecule type" value="Genomic_DNA"/>
</dbReference>
<dbReference type="InterPro" id="IPR011856">
    <property type="entry name" value="tRNA_endonuc-like_dom_sf"/>
</dbReference>
<dbReference type="GO" id="GO:0000379">
    <property type="term" value="P:tRNA-type intron splice site recognition and cleavage"/>
    <property type="evidence" value="ECO:0007669"/>
    <property type="project" value="TreeGrafter"/>
</dbReference>
<dbReference type="GO" id="GO:0000213">
    <property type="term" value="F:tRNA-intron lyase activity"/>
    <property type="evidence" value="ECO:0007669"/>
    <property type="project" value="UniProtKB-EC"/>
</dbReference>
<feature type="domain" description="tRNA intron endonuclease catalytic" evidence="6">
    <location>
        <begin position="215"/>
        <end position="295"/>
    </location>
</feature>
<evidence type="ECO:0000313" key="9">
    <source>
        <dbReference type="EMBL" id="CAF1489092.1"/>
    </source>
</evidence>
<evidence type="ECO:0000259" key="7">
    <source>
        <dbReference type="Pfam" id="PF26577"/>
    </source>
</evidence>
<comment type="caution">
    <text evidence="9">The sequence shown here is derived from an EMBL/GenBank/DDBJ whole genome shotgun (WGS) entry which is preliminary data.</text>
</comment>
<evidence type="ECO:0000313" key="10">
    <source>
        <dbReference type="EMBL" id="CAF4185345.1"/>
    </source>
</evidence>
<dbReference type="PANTHER" id="PTHR13070:SF0">
    <property type="entry name" value="TRNA-SPLICING ENDONUCLEASE SUBUNIT SEN34"/>
    <property type="match status" value="1"/>
</dbReference>
<protein>
    <recommendedName>
        <fullName evidence="2">tRNA-intron lyase</fullName>
        <ecNumber evidence="2">4.6.1.16</ecNumber>
    </recommendedName>
</protein>
<proteinExistence type="inferred from homology"/>
<dbReference type="CDD" id="cd22363">
    <property type="entry name" value="tRNA-intron_lyase_C"/>
    <property type="match status" value="1"/>
</dbReference>
<dbReference type="InterPro" id="IPR036167">
    <property type="entry name" value="tRNA_intron_Endo_cat-like_sf"/>
</dbReference>